<feature type="compositionally biased region" description="Basic residues" evidence="1">
    <location>
        <begin position="143"/>
        <end position="174"/>
    </location>
</feature>
<gene>
    <name evidence="2" type="ORF">BLS_004820</name>
</gene>
<sequence>MTRARSDRDQTIVSLQPASQNKQDMAAQEYFSSFNQGTQQGPPYPTTTVTPQYTPSPYQQLPQQQQQPYGIPPVQQQQPYAAPPQPWDPRQGYAFPPTAVYNQGYPPQRPNPATSQSTLMPPLQPYRSRSEPPEKRRVTLVVPHKHHHRHRSDSRSRSRSRPRSSRSGHSHHSHRSDSRSSGRLGTGSHSRARNDRDTFFGAGGGAIIGDTLVPGLGTLGGALLGALGGNKYAKRRPKSDVSGSDHERRKYKDGITVHSRWGSDR</sequence>
<evidence type="ECO:0000256" key="1">
    <source>
        <dbReference type="SAM" id="MobiDB-lite"/>
    </source>
</evidence>
<name>A0A8H3V6Y5_VENIN</name>
<feature type="region of interest" description="Disordered" evidence="1">
    <location>
        <begin position="223"/>
        <end position="265"/>
    </location>
</feature>
<evidence type="ECO:0000313" key="3">
    <source>
        <dbReference type="Proteomes" id="UP000433883"/>
    </source>
</evidence>
<feature type="compositionally biased region" description="Basic and acidic residues" evidence="1">
    <location>
        <begin position="243"/>
        <end position="265"/>
    </location>
</feature>
<dbReference type="Proteomes" id="UP000433883">
    <property type="component" value="Unassembled WGS sequence"/>
</dbReference>
<evidence type="ECO:0000313" key="2">
    <source>
        <dbReference type="EMBL" id="KAE9983191.1"/>
    </source>
</evidence>
<dbReference type="EMBL" id="WNWQ01000032">
    <property type="protein sequence ID" value="KAE9983191.1"/>
    <property type="molecule type" value="Genomic_DNA"/>
</dbReference>
<feature type="compositionally biased region" description="Basic and acidic residues" evidence="1">
    <location>
        <begin position="1"/>
        <end position="10"/>
    </location>
</feature>
<accession>A0A8H3V6Y5</accession>
<feature type="compositionally biased region" description="Polar residues" evidence="1">
    <location>
        <begin position="11"/>
        <end position="23"/>
    </location>
</feature>
<protein>
    <submittedName>
        <fullName evidence="2">Uncharacterized protein</fullName>
    </submittedName>
</protein>
<proteinExistence type="predicted"/>
<reference evidence="2 3" key="1">
    <citation type="submission" date="2019-11" db="EMBL/GenBank/DDBJ databases">
        <title>Venturia inaequalis Genome Resource.</title>
        <authorList>
            <person name="Lichtner F.J."/>
        </authorList>
    </citation>
    <scope>NUCLEOTIDE SEQUENCE [LARGE SCALE GENOMIC DNA]</scope>
    <source>
        <strain evidence="2">Bline_iso_100314</strain>
    </source>
</reference>
<feature type="compositionally biased region" description="Basic and acidic residues" evidence="1">
    <location>
        <begin position="128"/>
        <end position="137"/>
    </location>
</feature>
<feature type="compositionally biased region" description="Low complexity" evidence="1">
    <location>
        <begin position="36"/>
        <end position="80"/>
    </location>
</feature>
<dbReference type="AlphaFoldDB" id="A0A8H3V6Y5"/>
<organism evidence="2 3">
    <name type="scientific">Venturia inaequalis</name>
    <name type="common">Apple scab fungus</name>
    <dbReference type="NCBI Taxonomy" id="5025"/>
    <lineage>
        <taxon>Eukaryota</taxon>
        <taxon>Fungi</taxon>
        <taxon>Dikarya</taxon>
        <taxon>Ascomycota</taxon>
        <taxon>Pezizomycotina</taxon>
        <taxon>Dothideomycetes</taxon>
        <taxon>Pleosporomycetidae</taxon>
        <taxon>Venturiales</taxon>
        <taxon>Venturiaceae</taxon>
        <taxon>Venturia</taxon>
    </lineage>
</organism>
<feature type="region of interest" description="Disordered" evidence="1">
    <location>
        <begin position="1"/>
        <end position="197"/>
    </location>
</feature>
<comment type="caution">
    <text evidence="2">The sequence shown here is derived from an EMBL/GenBank/DDBJ whole genome shotgun (WGS) entry which is preliminary data.</text>
</comment>